<keyword evidence="3" id="KW-1185">Reference proteome</keyword>
<gene>
    <name evidence="2" type="ORF">K1W69_01090</name>
</gene>
<accession>A0AAE3CY41</accession>
<dbReference type="SUPFAM" id="SSF55961">
    <property type="entry name" value="Bet v1-like"/>
    <property type="match status" value="1"/>
</dbReference>
<dbReference type="RefSeq" id="WP_220226486.1">
    <property type="nucleotide sequence ID" value="NZ_JAICBX010000001.1"/>
</dbReference>
<name>A0AAE3CY41_9HYPH</name>
<evidence type="ECO:0000256" key="1">
    <source>
        <dbReference type="SAM" id="Phobius"/>
    </source>
</evidence>
<keyword evidence="1" id="KW-0472">Membrane</keyword>
<dbReference type="EMBL" id="JAICBX010000001">
    <property type="protein sequence ID" value="MBW8635765.1"/>
    <property type="molecule type" value="Genomic_DNA"/>
</dbReference>
<keyword evidence="1" id="KW-0812">Transmembrane</keyword>
<proteinExistence type="predicted"/>
<dbReference type="AlphaFoldDB" id="A0AAE3CY41"/>
<feature type="transmembrane region" description="Helical" evidence="1">
    <location>
        <begin position="109"/>
        <end position="130"/>
    </location>
</feature>
<evidence type="ECO:0000313" key="2">
    <source>
        <dbReference type="EMBL" id="MBW8635765.1"/>
    </source>
</evidence>
<keyword evidence="1" id="KW-1133">Transmembrane helix</keyword>
<reference evidence="2" key="1">
    <citation type="submission" date="2021-08" db="EMBL/GenBank/DDBJ databases">
        <title>Hoeflea bacterium WL0058 sp. nov., isolated from the sediment.</title>
        <authorList>
            <person name="Wang L."/>
            <person name="Zhang D."/>
        </authorList>
    </citation>
    <scope>NUCLEOTIDE SEQUENCE</scope>
    <source>
        <strain evidence="2">WL0058</strain>
    </source>
</reference>
<dbReference type="Proteomes" id="UP001196509">
    <property type="component" value="Unassembled WGS sequence"/>
</dbReference>
<organism evidence="2 3">
    <name type="scientific">Flavimaribacter sediminis</name>
    <dbReference type="NCBI Taxonomy" id="2865987"/>
    <lineage>
        <taxon>Bacteria</taxon>
        <taxon>Pseudomonadati</taxon>
        <taxon>Pseudomonadota</taxon>
        <taxon>Alphaproteobacteria</taxon>
        <taxon>Hyphomicrobiales</taxon>
        <taxon>Rhizobiaceae</taxon>
        <taxon>Flavimaribacter</taxon>
    </lineage>
</organism>
<protein>
    <submittedName>
        <fullName evidence="2">Uncharacterized protein</fullName>
    </submittedName>
</protein>
<comment type="caution">
    <text evidence="2">The sequence shown here is derived from an EMBL/GenBank/DDBJ whole genome shotgun (WGS) entry which is preliminary data.</text>
</comment>
<evidence type="ECO:0000313" key="3">
    <source>
        <dbReference type="Proteomes" id="UP001196509"/>
    </source>
</evidence>
<sequence length="154" mass="16860">MGADRAGWYSYDRLENGGRKSSDTVIESLQTIAVGNLFSALPGATDAFILTAFEPGEFMALGVRGRDATGAAVGTEAWRKEFDRANWTFTLSAIADGTRLHVRARPGFLVLRIPVFGLVSVSGWVARLIAPPVHFVMQRRQLNGLRRRAESARP</sequence>